<keyword evidence="2" id="KW-1185">Reference proteome</keyword>
<feature type="compositionally biased region" description="Low complexity" evidence="1">
    <location>
        <begin position="22"/>
        <end position="34"/>
    </location>
</feature>
<accession>A0A7E6DC72</accession>
<protein>
    <submittedName>
        <fullName evidence="3">Uncharacterized protein LOC118499599</fullName>
    </submittedName>
</protein>
<feature type="region of interest" description="Disordered" evidence="1">
    <location>
        <begin position="169"/>
        <end position="217"/>
    </location>
</feature>
<dbReference type="AlphaFoldDB" id="A0A7E6DC72"/>
<gene>
    <name evidence="3" type="primary">LOC118499599</name>
</gene>
<reference evidence="3" key="1">
    <citation type="submission" date="2025-08" db="UniProtKB">
        <authorList>
            <consortium name="RefSeq"/>
        </authorList>
    </citation>
    <scope>IDENTIFICATION</scope>
    <source>
        <tissue evidence="3">Muscle</tissue>
    </source>
</reference>
<evidence type="ECO:0000256" key="1">
    <source>
        <dbReference type="SAM" id="MobiDB-lite"/>
    </source>
</evidence>
<evidence type="ECO:0000313" key="3">
    <source>
        <dbReference type="RefSeq" id="XP_035876993.1"/>
    </source>
</evidence>
<feature type="compositionally biased region" description="Low complexity" evidence="1">
    <location>
        <begin position="43"/>
        <end position="54"/>
    </location>
</feature>
<dbReference type="InParanoid" id="A0A7E6DC72"/>
<dbReference type="Proteomes" id="UP000504628">
    <property type="component" value="Chromosome 3"/>
</dbReference>
<evidence type="ECO:0000313" key="2">
    <source>
        <dbReference type="Proteomes" id="UP000504628"/>
    </source>
</evidence>
<dbReference type="KEGG" id="pdic:118499599"/>
<feature type="region of interest" description="Disordered" evidence="1">
    <location>
        <begin position="1"/>
        <end position="67"/>
    </location>
</feature>
<name>A0A7E6DC72_9CHIR</name>
<dbReference type="OrthoDB" id="8195947at2759"/>
<proteinExistence type="predicted"/>
<dbReference type="RefSeq" id="XP_035876993.1">
    <property type="nucleotide sequence ID" value="XM_036021100.1"/>
</dbReference>
<organism evidence="2 3">
    <name type="scientific">Phyllostomus discolor</name>
    <name type="common">pale spear-nosed bat</name>
    <dbReference type="NCBI Taxonomy" id="89673"/>
    <lineage>
        <taxon>Eukaryota</taxon>
        <taxon>Metazoa</taxon>
        <taxon>Chordata</taxon>
        <taxon>Craniata</taxon>
        <taxon>Vertebrata</taxon>
        <taxon>Euteleostomi</taxon>
        <taxon>Mammalia</taxon>
        <taxon>Eutheria</taxon>
        <taxon>Laurasiatheria</taxon>
        <taxon>Chiroptera</taxon>
        <taxon>Yangochiroptera</taxon>
        <taxon>Phyllostomidae</taxon>
        <taxon>Phyllostominae</taxon>
        <taxon>Phyllostomus</taxon>
    </lineage>
</organism>
<sequence>MIEGALSADEVPVSQGTPAPGPAAAAGASPASPGVLGCEVDRGSGPSSSTPESPTVERNAELGADEEQPVPYPALAATVFFCLGQTTRPRSWCLRLVCNPYPSLAVGLRGPGVRDSLRVRPRAPRFVVPGWGWACGGRRTLSSRPSERGSLAALRGTVGCLSPHEWGVPGPEPLKTAESERVSARLPRAWRGEESSGRGGRNSLHTRGLGSEEFFLD</sequence>
<dbReference type="GeneID" id="118499599"/>